<dbReference type="EMBL" id="NBIV01000173">
    <property type="protein sequence ID" value="PXF42207.1"/>
    <property type="molecule type" value="Genomic_DNA"/>
</dbReference>
<gene>
    <name evidence="1" type="ORF">BWQ96_08075</name>
</gene>
<keyword evidence="2" id="KW-1185">Reference proteome</keyword>
<dbReference type="Proteomes" id="UP000247409">
    <property type="component" value="Unassembled WGS sequence"/>
</dbReference>
<name>A0A2V3IJF2_9FLOR</name>
<sequence length="156" mass="17425">MQLVTMFRNPVVAGTPIPTIPKDDEAEIRCRHENPVHCIDENSEIIDADDAFSLAGNGNTVYIHISYVTWYLPQVRQLSSFVQEVVSRHCSLYIEAPVSVEPVMDWHCIEEPDDWHTTGQLIILHGHTPPGNRRMGTVVSMLHVALTAQLVGLGSE</sequence>
<dbReference type="OrthoDB" id="2285229at2759"/>
<protein>
    <submittedName>
        <fullName evidence="1">Uncharacterized protein</fullName>
    </submittedName>
</protein>
<dbReference type="AlphaFoldDB" id="A0A2V3IJF2"/>
<reference evidence="1 2" key="1">
    <citation type="journal article" date="2018" name="Mol. Biol. Evol.">
        <title>Analysis of the draft genome of the red seaweed Gracilariopsis chorda provides insights into genome size evolution in Rhodophyta.</title>
        <authorList>
            <person name="Lee J."/>
            <person name="Yang E.C."/>
            <person name="Graf L."/>
            <person name="Yang J.H."/>
            <person name="Qiu H."/>
            <person name="Zel Zion U."/>
            <person name="Chan C.X."/>
            <person name="Stephens T.G."/>
            <person name="Weber A.P.M."/>
            <person name="Boo G.H."/>
            <person name="Boo S.M."/>
            <person name="Kim K.M."/>
            <person name="Shin Y."/>
            <person name="Jung M."/>
            <person name="Lee S.J."/>
            <person name="Yim H.S."/>
            <person name="Lee J.H."/>
            <person name="Bhattacharya D."/>
            <person name="Yoon H.S."/>
        </authorList>
    </citation>
    <scope>NUCLEOTIDE SEQUENCE [LARGE SCALE GENOMIC DNA]</scope>
    <source>
        <strain evidence="1 2">SKKU-2015</strain>
        <tissue evidence="1">Whole body</tissue>
    </source>
</reference>
<organism evidence="1 2">
    <name type="scientific">Gracilariopsis chorda</name>
    <dbReference type="NCBI Taxonomy" id="448386"/>
    <lineage>
        <taxon>Eukaryota</taxon>
        <taxon>Rhodophyta</taxon>
        <taxon>Florideophyceae</taxon>
        <taxon>Rhodymeniophycidae</taxon>
        <taxon>Gracilariales</taxon>
        <taxon>Gracilariaceae</taxon>
        <taxon>Gracilariopsis</taxon>
    </lineage>
</organism>
<accession>A0A2V3IJF2</accession>
<comment type="caution">
    <text evidence="1">The sequence shown here is derived from an EMBL/GenBank/DDBJ whole genome shotgun (WGS) entry which is preliminary data.</text>
</comment>
<evidence type="ECO:0000313" key="2">
    <source>
        <dbReference type="Proteomes" id="UP000247409"/>
    </source>
</evidence>
<evidence type="ECO:0000313" key="1">
    <source>
        <dbReference type="EMBL" id="PXF42207.1"/>
    </source>
</evidence>
<proteinExistence type="predicted"/>